<reference evidence="1 2" key="1">
    <citation type="submission" date="2015-07" db="EMBL/GenBank/DDBJ databases">
        <title>Genome sequencing project for genomic taxonomy and phylogenomics of Bacillus-like bacteria.</title>
        <authorList>
            <person name="Liu B."/>
            <person name="Wang J."/>
            <person name="Zhu Y."/>
            <person name="Liu G."/>
            <person name="Chen Q."/>
            <person name="Chen Z."/>
            <person name="Che J."/>
            <person name="Ge C."/>
            <person name="Shi H."/>
            <person name="Pan Z."/>
            <person name="Liu X."/>
        </authorList>
    </citation>
    <scope>NUCLEOTIDE SEQUENCE [LARGE SCALE GENOMIC DNA]</scope>
    <source>
        <strain evidence="1 2">DSM 54</strain>
    </source>
</reference>
<dbReference type="STRING" id="33935.ADM90_19435"/>
<dbReference type="Proteomes" id="UP000037977">
    <property type="component" value="Unassembled WGS sequence"/>
</dbReference>
<keyword evidence="2" id="KW-1185">Reference proteome</keyword>
<dbReference type="OrthoDB" id="3006048at2"/>
<evidence type="ECO:0000313" key="2">
    <source>
        <dbReference type="Proteomes" id="UP000037977"/>
    </source>
</evidence>
<dbReference type="EMBL" id="LGCI01000010">
    <property type="protein sequence ID" value="KOY81309.1"/>
    <property type="molecule type" value="Genomic_DNA"/>
</dbReference>
<comment type="caution">
    <text evidence="1">The sequence shown here is derived from an EMBL/GenBank/DDBJ whole genome shotgun (WGS) entry which is preliminary data.</text>
</comment>
<accession>A0A0M9DI20</accession>
<proteinExistence type="predicted"/>
<gene>
    <name evidence="1" type="ORF">ADM90_19435</name>
</gene>
<dbReference type="AlphaFoldDB" id="A0A0M9DI20"/>
<dbReference type="RefSeq" id="WP_053996553.1">
    <property type="nucleotide sequence ID" value="NZ_CP065643.1"/>
</dbReference>
<evidence type="ECO:0000313" key="1">
    <source>
        <dbReference type="EMBL" id="KOY81309.1"/>
    </source>
</evidence>
<dbReference type="PATRIC" id="fig|33935.3.peg.2711"/>
<protein>
    <submittedName>
        <fullName evidence="1">Uncharacterized protein</fullName>
    </submittedName>
</protein>
<sequence>MKKFDGATDALREVKRLSSEITRYDKIFFAYNKYSEEYYVTTESDELEEEIYRQWCDSGCDSEPESEAEDYKLWEYILAVNKEKYPNTYRDAKKSLIVSENSLIRKDKKIICEYSVSFIIPY</sequence>
<name>A0A0M9DI20_9BACI</name>
<organism evidence="1 2">
    <name type="scientific">Lysinibacillus macroides</name>
    <dbReference type="NCBI Taxonomy" id="33935"/>
    <lineage>
        <taxon>Bacteria</taxon>
        <taxon>Bacillati</taxon>
        <taxon>Bacillota</taxon>
        <taxon>Bacilli</taxon>
        <taxon>Bacillales</taxon>
        <taxon>Bacillaceae</taxon>
        <taxon>Lysinibacillus</taxon>
    </lineage>
</organism>